<proteinExistence type="predicted"/>
<dbReference type="AlphaFoldDB" id="A0A921G8L2"/>
<reference evidence="1" key="1">
    <citation type="journal article" date="2021" name="PeerJ">
        <title>Extensive microbial diversity within the chicken gut microbiome revealed by metagenomics and culture.</title>
        <authorList>
            <person name="Gilroy R."/>
            <person name="Ravi A."/>
            <person name="Getino M."/>
            <person name="Pursley I."/>
            <person name="Horton D.L."/>
            <person name="Alikhan N.F."/>
            <person name="Baker D."/>
            <person name="Gharbi K."/>
            <person name="Hall N."/>
            <person name="Watson M."/>
            <person name="Adriaenssens E.M."/>
            <person name="Foster-Nyarko E."/>
            <person name="Jarju S."/>
            <person name="Secka A."/>
            <person name="Antonio M."/>
            <person name="Oren A."/>
            <person name="Chaudhuri R.R."/>
            <person name="La Ragione R."/>
            <person name="Hildebrand F."/>
            <person name="Pallen M.J."/>
        </authorList>
    </citation>
    <scope>NUCLEOTIDE SEQUENCE</scope>
    <source>
        <strain evidence="1">CHK193-16274</strain>
    </source>
</reference>
<reference evidence="1" key="2">
    <citation type="submission" date="2021-09" db="EMBL/GenBank/DDBJ databases">
        <authorList>
            <person name="Gilroy R."/>
        </authorList>
    </citation>
    <scope>NUCLEOTIDE SEQUENCE</scope>
    <source>
        <strain evidence="1">CHK193-16274</strain>
    </source>
</reference>
<name>A0A921G8L2_9FIRM</name>
<protein>
    <submittedName>
        <fullName evidence="1">Uncharacterized protein</fullName>
    </submittedName>
</protein>
<evidence type="ECO:0000313" key="2">
    <source>
        <dbReference type="Proteomes" id="UP000749320"/>
    </source>
</evidence>
<organism evidence="1 2">
    <name type="scientific">Thomasclavelia spiroformis</name>
    <dbReference type="NCBI Taxonomy" id="29348"/>
    <lineage>
        <taxon>Bacteria</taxon>
        <taxon>Bacillati</taxon>
        <taxon>Bacillota</taxon>
        <taxon>Erysipelotrichia</taxon>
        <taxon>Erysipelotrichales</taxon>
        <taxon>Coprobacillaceae</taxon>
        <taxon>Thomasclavelia</taxon>
    </lineage>
</organism>
<comment type="caution">
    <text evidence="1">The sequence shown here is derived from an EMBL/GenBank/DDBJ whole genome shotgun (WGS) entry which is preliminary data.</text>
</comment>
<accession>A0A921G8L2</accession>
<sequence>MDARIILNNFFGSPNFSQEMKEKYVERKTIDQCSIFISNNLPGYVICDLSDEAIEEAVADGDVGYDFVKKSFIFKHEINREIYNQFYPRVIAKELEEIVDYFLKRKLYKERVEPIKTLIG</sequence>
<dbReference type="Proteomes" id="UP000749320">
    <property type="component" value="Unassembled WGS sequence"/>
</dbReference>
<gene>
    <name evidence="1" type="ORF">K8V91_02030</name>
</gene>
<dbReference type="EMBL" id="DYWV01000066">
    <property type="protein sequence ID" value="HJF39678.1"/>
    <property type="molecule type" value="Genomic_DNA"/>
</dbReference>
<evidence type="ECO:0000313" key="1">
    <source>
        <dbReference type="EMBL" id="HJF39678.1"/>
    </source>
</evidence>